<sequence>MVQLRYNVIFIQTGIVKKNKKILFYHTVFTIKILKMQLLLQMINNLY</sequence>
<accession>A0A8S5RL02</accession>
<keyword evidence="1" id="KW-0812">Transmembrane</keyword>
<name>A0A8S5RL02_9VIRU</name>
<proteinExistence type="predicted"/>
<protein>
    <submittedName>
        <fullName evidence="2">Uncharacterized protein</fullName>
    </submittedName>
</protein>
<feature type="transmembrane region" description="Helical" evidence="1">
    <location>
        <begin position="22"/>
        <end position="43"/>
    </location>
</feature>
<organism evidence="2">
    <name type="scientific">virus sp. ctBM815</name>
    <dbReference type="NCBI Taxonomy" id="2825806"/>
    <lineage>
        <taxon>Viruses</taxon>
    </lineage>
</organism>
<keyword evidence="1" id="KW-1133">Transmembrane helix</keyword>
<keyword evidence="1" id="KW-0472">Membrane</keyword>
<evidence type="ECO:0000313" key="2">
    <source>
        <dbReference type="EMBL" id="DAE31785.1"/>
    </source>
</evidence>
<dbReference type="EMBL" id="BK059109">
    <property type="protein sequence ID" value="DAE31785.1"/>
    <property type="molecule type" value="Genomic_DNA"/>
</dbReference>
<reference evidence="2" key="1">
    <citation type="journal article" date="2021" name="Proc. Natl. Acad. Sci. U.S.A.">
        <title>A Catalog of Tens of Thousands of Viruses from Human Metagenomes Reveals Hidden Associations with Chronic Diseases.</title>
        <authorList>
            <person name="Tisza M.J."/>
            <person name="Buck C.B."/>
        </authorList>
    </citation>
    <scope>NUCLEOTIDE SEQUENCE</scope>
    <source>
        <strain evidence="2">CtBM815</strain>
    </source>
</reference>
<evidence type="ECO:0000256" key="1">
    <source>
        <dbReference type="SAM" id="Phobius"/>
    </source>
</evidence>